<evidence type="ECO:0000313" key="3">
    <source>
        <dbReference type="Proteomes" id="UP000289152"/>
    </source>
</evidence>
<name>A0A4V1M417_TREME</name>
<feature type="compositionally biased region" description="Polar residues" evidence="1">
    <location>
        <begin position="1"/>
        <end position="11"/>
    </location>
</feature>
<reference evidence="2 3" key="1">
    <citation type="submission" date="2016-06" db="EMBL/GenBank/DDBJ databases">
        <title>Evolution of pathogenesis and genome organization in the Tremellales.</title>
        <authorList>
            <person name="Cuomo C."/>
            <person name="Litvintseva A."/>
            <person name="Heitman J."/>
            <person name="Chen Y."/>
            <person name="Sun S."/>
            <person name="Springer D."/>
            <person name="Dromer F."/>
            <person name="Young S."/>
            <person name="Zeng Q."/>
            <person name="Chapman S."/>
            <person name="Gujja S."/>
            <person name="Saif S."/>
            <person name="Birren B."/>
        </authorList>
    </citation>
    <scope>NUCLEOTIDE SEQUENCE [LARGE SCALE GENOMIC DNA]</scope>
    <source>
        <strain evidence="2 3">ATCC 28783</strain>
    </source>
</reference>
<feature type="region of interest" description="Disordered" evidence="1">
    <location>
        <begin position="1"/>
        <end position="23"/>
    </location>
</feature>
<sequence length="224" mass="25085">MSQIQDSTMPSDSRILDDPAYNELPAGVDIETHADNCAADPDWEEQQNIDNDSYVRLQYFNKKLGVTRLWEISGAPQDVIDWEKEGGDDEGVNTSNQLEAEARGKVSRGEMYPPAPTGNISSFQREEYTLREDKPVSIVTSGKWKENSTYLQIKDKAEVRFSTLRKPSDGTNLLLALTKTDLDLKALTTVHGQPIEMLVEFSVPRAKYDRHASKAAEESSSLDD</sequence>
<accession>A0A4V1M417</accession>
<dbReference type="Proteomes" id="UP000289152">
    <property type="component" value="Unassembled WGS sequence"/>
</dbReference>
<feature type="region of interest" description="Disordered" evidence="1">
    <location>
        <begin position="102"/>
        <end position="121"/>
    </location>
</feature>
<organism evidence="2 3">
    <name type="scientific">Tremella mesenterica</name>
    <name type="common">Jelly fungus</name>
    <dbReference type="NCBI Taxonomy" id="5217"/>
    <lineage>
        <taxon>Eukaryota</taxon>
        <taxon>Fungi</taxon>
        <taxon>Dikarya</taxon>
        <taxon>Basidiomycota</taxon>
        <taxon>Agaricomycotina</taxon>
        <taxon>Tremellomycetes</taxon>
        <taxon>Tremellales</taxon>
        <taxon>Tremellaceae</taxon>
        <taxon>Tremella</taxon>
    </lineage>
</organism>
<dbReference type="InParanoid" id="A0A4V1M417"/>
<dbReference type="VEuPathDB" id="FungiDB:TREMEDRAFT_64776"/>
<comment type="caution">
    <text evidence="2">The sequence shown here is derived from an EMBL/GenBank/DDBJ whole genome shotgun (WGS) entry which is preliminary data.</text>
</comment>
<keyword evidence="3" id="KW-1185">Reference proteome</keyword>
<evidence type="ECO:0000313" key="2">
    <source>
        <dbReference type="EMBL" id="RXK38807.1"/>
    </source>
</evidence>
<proteinExistence type="predicted"/>
<dbReference type="EMBL" id="SDIL01000042">
    <property type="protein sequence ID" value="RXK38807.1"/>
    <property type="molecule type" value="Genomic_DNA"/>
</dbReference>
<evidence type="ECO:0000256" key="1">
    <source>
        <dbReference type="SAM" id="MobiDB-lite"/>
    </source>
</evidence>
<dbReference type="AlphaFoldDB" id="A0A4V1M417"/>
<protein>
    <submittedName>
        <fullName evidence="2">Uncharacterized protein</fullName>
    </submittedName>
</protein>
<gene>
    <name evidence="2" type="ORF">M231_03983</name>
</gene>